<gene>
    <name evidence="1" type="ORF">B5807_01135</name>
</gene>
<keyword evidence="2" id="KW-1185">Reference proteome</keyword>
<proteinExistence type="predicted"/>
<protein>
    <submittedName>
        <fullName evidence="1">Uncharacterized protein</fullName>
    </submittedName>
</protein>
<dbReference type="InParanoid" id="A0A1Y2MDM5"/>
<sequence length="311" mass="35051">MLVLSATGPDDGVSEGVEVTMEVVRERRGRSPRRTAVWSVIITYIYMWGGGGLTVHEHRLGDIVRIVSSHNVPDAQPRCTTVQRLSPEHSAIRAVPLLAHLLHHLVHSPPIQLRIPQDRQRHVVLLRVPLDRLQTIVSVPFDALVDRQQHEIQPVVVALVQCFEYRSQHRRVLAARSADGDALAALEQVGREDGVVDFRLEHVDEARLAQLGVVLWAQDERAVGLAHGTYRGRHSGRFARCGAWEGRGGVRRGLAGRIWKIVARVIFEGVEENSESWRWFCLVAHWVEGQITFLQYSTQMLIMPFWATIAA</sequence>
<accession>A0A1Y2MDM5</accession>
<reference evidence="1 2" key="1">
    <citation type="journal article" date="2017" name="Genome Announc.">
        <title>Genome sequence of the saprophytic ascomycete Epicoccum nigrum ICMP 19927 strain isolated from New Zealand.</title>
        <authorList>
            <person name="Fokin M."/>
            <person name="Fleetwood D."/>
            <person name="Weir B.S."/>
            <person name="Villas-Boas S.G."/>
        </authorList>
    </citation>
    <scope>NUCLEOTIDE SEQUENCE [LARGE SCALE GENOMIC DNA]</scope>
    <source>
        <strain evidence="1 2">ICMP 19927</strain>
    </source>
</reference>
<evidence type="ECO:0000313" key="2">
    <source>
        <dbReference type="Proteomes" id="UP000193240"/>
    </source>
</evidence>
<dbReference type="EMBL" id="KZ107838">
    <property type="protein sequence ID" value="OSS54061.1"/>
    <property type="molecule type" value="Genomic_DNA"/>
</dbReference>
<dbReference type="AlphaFoldDB" id="A0A1Y2MDM5"/>
<organism evidence="1 2">
    <name type="scientific">Epicoccum nigrum</name>
    <name type="common">Soil fungus</name>
    <name type="synonym">Epicoccum purpurascens</name>
    <dbReference type="NCBI Taxonomy" id="105696"/>
    <lineage>
        <taxon>Eukaryota</taxon>
        <taxon>Fungi</taxon>
        <taxon>Dikarya</taxon>
        <taxon>Ascomycota</taxon>
        <taxon>Pezizomycotina</taxon>
        <taxon>Dothideomycetes</taxon>
        <taxon>Pleosporomycetidae</taxon>
        <taxon>Pleosporales</taxon>
        <taxon>Pleosporineae</taxon>
        <taxon>Didymellaceae</taxon>
        <taxon>Epicoccum</taxon>
    </lineage>
</organism>
<evidence type="ECO:0000313" key="1">
    <source>
        <dbReference type="EMBL" id="OSS54061.1"/>
    </source>
</evidence>
<name>A0A1Y2MDM5_EPING</name>
<dbReference type="Proteomes" id="UP000193240">
    <property type="component" value="Unassembled WGS sequence"/>
</dbReference>